<evidence type="ECO:0000313" key="1">
    <source>
        <dbReference type="EMBL" id="MBL6280113.1"/>
    </source>
</evidence>
<reference evidence="1 2" key="1">
    <citation type="submission" date="2021-01" db="EMBL/GenBank/DDBJ databases">
        <title>Genome sequencing of Micromonospora fiedleri MG-37.</title>
        <authorList>
            <person name="Moreland P.E.J."/>
            <person name="Stach J.E.M."/>
        </authorList>
    </citation>
    <scope>NUCLEOTIDE SEQUENCE [LARGE SCALE GENOMIC DNA]</scope>
    <source>
        <strain evidence="1 2">MG-37</strain>
    </source>
</reference>
<evidence type="ECO:0000313" key="2">
    <source>
        <dbReference type="Proteomes" id="UP000661193"/>
    </source>
</evidence>
<sequence>MTKKAAVSPVASGGAGTLFEYRVAAIAYSYLLSGAHPPGLTVPITGVGLQQRVQGHLLDDIVLTAEPGPRPLSTEYQVKLTLAVTAGDPHFVSVVTQALHVLRDRAGDIARGDLDLGVAARGDRESLEQLAELARFARGHTVEETFAQVFVPAVVKRPVRDRLTQVRRAVERAIADGAPDLGGGDVSAHAFLSALHVWSVSDADDGADYLAALDRLGPAAESFGVNPVDLFAHLAALAEGWGVVAGVVDADSLRRQLRRRGLGLRKSTDDDRLFGPESVDADAVVRNPIAALELDESLDRAEQLLAAEDPSAADLFANLANRLEEASFWPHAAVMRRREASARQRVGQADEAAFSRVGLAWSHLDAAQPWEAGFALNDGSRLGAEDSISASAKRASDAAETAVWVAKGASLDDLVGTFDTLEEGDPYREQAAAFLCEHAIADARPTIVLDRRDVLAAIAREAASRGGHPAKRCGARIQMCIADATGEWAPLLPEIHRRYPRSIVAWAHARYGRHLALSGDGAGAQTQYLQAIERACVAKMFDESADWLYALRTVRFWYDNVGRDDEHPLAQALRPNAKPSQLPGSPHTAEHALRAMLADDKPGEALQKGRQWRWQTVVRAQLTEELEAVKTLGKLFQRHDEIGAAIECFVRAGEKNAAAAAARLLPDAPAPLDTSMLGPVPACRAAAYSAVAAAADLISDGNGRSWGDAALAEITTDQRWRTQVPPAKLSAFDAIAALCPCLTDSQLDTLLRLVEPLIERPQDRYRETDDAVAKILISASARRPDAAPMLVRALLADQHMASTILSGAIEVLKTHKNVVDEMLTAAAPTNEYASLALILSGLDPTPTLELARTRVEQDMTPRTYEPGRITYYTGATKTAILASVLDSKTRNMVALTLLDRAMDRREASASRRDSLRGLLGILSETDSQTQEALLPFLLEMAQGDHDGGPIDDIEQRSGPFDMVRINMGPSTLSDLALQCAARIASDEQHSATIEQIGFALIRTSDEPGQWRIFRALTSLSRVRSEAHLHQFASHPSPALRAVAARCWARDPRTLTARITAQLATDSDYRVRQVLAHTLNDRYKPETIDARAKQLITILASDARRSVRMPIGTLVSDPSDAAHA</sequence>
<name>A0ABS1UUS0_9ACTN</name>
<comment type="caution">
    <text evidence="1">The sequence shown here is derived from an EMBL/GenBank/DDBJ whole genome shotgun (WGS) entry which is preliminary data.</text>
</comment>
<accession>A0ABS1UUS0</accession>
<dbReference type="SUPFAM" id="SSF48371">
    <property type="entry name" value="ARM repeat"/>
    <property type="match status" value="1"/>
</dbReference>
<proteinExistence type="predicted"/>
<organism evidence="1 2">
    <name type="scientific">Micromonospora fiedleri</name>
    <dbReference type="NCBI Taxonomy" id="1157498"/>
    <lineage>
        <taxon>Bacteria</taxon>
        <taxon>Bacillati</taxon>
        <taxon>Actinomycetota</taxon>
        <taxon>Actinomycetes</taxon>
        <taxon>Micromonosporales</taxon>
        <taxon>Micromonosporaceae</taxon>
        <taxon>Micromonospora</taxon>
    </lineage>
</organism>
<dbReference type="EMBL" id="JAETXL010000015">
    <property type="protein sequence ID" value="MBL6280113.1"/>
    <property type="molecule type" value="Genomic_DNA"/>
</dbReference>
<gene>
    <name evidence="1" type="ORF">JMF97_28525</name>
</gene>
<dbReference type="InterPro" id="IPR016024">
    <property type="entry name" value="ARM-type_fold"/>
</dbReference>
<dbReference type="RefSeq" id="WP_203224342.1">
    <property type="nucleotide sequence ID" value="NZ_JAETXL010000015.1"/>
</dbReference>
<keyword evidence="2" id="KW-1185">Reference proteome</keyword>
<dbReference type="Proteomes" id="UP000661193">
    <property type="component" value="Unassembled WGS sequence"/>
</dbReference>
<protein>
    <submittedName>
        <fullName evidence="1">Uncharacterized protein</fullName>
    </submittedName>
</protein>